<dbReference type="STRING" id="1447883.A0A2B7Z2Z2"/>
<name>A0A2B7Z2Z2_POLH7</name>
<gene>
    <name evidence="2" type="ORF">AJ80_00229</name>
</gene>
<dbReference type="PROSITE" id="PS50181">
    <property type="entry name" value="FBOX"/>
    <property type="match status" value="1"/>
</dbReference>
<comment type="caution">
    <text evidence="2">The sequence shown here is derived from an EMBL/GenBank/DDBJ whole genome shotgun (WGS) entry which is preliminary data.</text>
</comment>
<sequence length="248" mass="28821">MTGGIAYRLVNPSQGENIIHDPFVVSSRYRPPDPPLGQGAPQLNLQEWQTCRLLSLPLEMIQEIMNNLFIPDIYSLRQTNSTLKYLVDSLPAFHRLHEPTRDTIQAILRRHASIYFSIGRLYGEFRYLWCRLCGDFGPYLPLFTCTCCCDYCHLMSDWRTVLPLKDAMTLYGLQPKPRVRLPAIWTLPDEYRSGGEEHLCIIHSPTLMVARMDDENRGVEWYRFLAAMINARHQDVVALRLQTHVNWI</sequence>
<dbReference type="SMART" id="SM00256">
    <property type="entry name" value="FBOX"/>
    <property type="match status" value="1"/>
</dbReference>
<evidence type="ECO:0000259" key="1">
    <source>
        <dbReference type="PROSITE" id="PS50181"/>
    </source>
</evidence>
<dbReference type="Proteomes" id="UP000224634">
    <property type="component" value="Unassembled WGS sequence"/>
</dbReference>
<dbReference type="AlphaFoldDB" id="A0A2B7Z2Z2"/>
<evidence type="ECO:0000313" key="2">
    <source>
        <dbReference type="EMBL" id="PGH27975.1"/>
    </source>
</evidence>
<reference evidence="2 3" key="1">
    <citation type="submission" date="2017-10" db="EMBL/GenBank/DDBJ databases">
        <title>Comparative genomics in systemic dimorphic fungi from Ajellomycetaceae.</title>
        <authorList>
            <person name="Munoz J.F."/>
            <person name="Mcewen J.G."/>
            <person name="Clay O.K."/>
            <person name="Cuomo C.A."/>
        </authorList>
    </citation>
    <scope>NUCLEOTIDE SEQUENCE [LARGE SCALE GENOMIC DNA]</scope>
    <source>
        <strain evidence="2 3">UAMH7299</strain>
    </source>
</reference>
<feature type="domain" description="F-box" evidence="1">
    <location>
        <begin position="50"/>
        <end position="96"/>
    </location>
</feature>
<dbReference type="OrthoDB" id="2687876at2759"/>
<evidence type="ECO:0000313" key="3">
    <source>
        <dbReference type="Proteomes" id="UP000224634"/>
    </source>
</evidence>
<dbReference type="InterPro" id="IPR001810">
    <property type="entry name" value="F-box_dom"/>
</dbReference>
<keyword evidence="3" id="KW-1185">Reference proteome</keyword>
<dbReference type="Pfam" id="PF00646">
    <property type="entry name" value="F-box"/>
    <property type="match status" value="1"/>
</dbReference>
<organism evidence="2 3">
    <name type="scientific">Polytolypa hystricis (strain UAMH7299)</name>
    <dbReference type="NCBI Taxonomy" id="1447883"/>
    <lineage>
        <taxon>Eukaryota</taxon>
        <taxon>Fungi</taxon>
        <taxon>Dikarya</taxon>
        <taxon>Ascomycota</taxon>
        <taxon>Pezizomycotina</taxon>
        <taxon>Eurotiomycetes</taxon>
        <taxon>Eurotiomycetidae</taxon>
        <taxon>Onygenales</taxon>
        <taxon>Onygenales incertae sedis</taxon>
        <taxon>Polytolypa</taxon>
    </lineage>
</organism>
<accession>A0A2B7Z2Z2</accession>
<protein>
    <recommendedName>
        <fullName evidence="1">F-box domain-containing protein</fullName>
    </recommendedName>
</protein>
<dbReference type="EMBL" id="PDNA01000002">
    <property type="protein sequence ID" value="PGH27975.1"/>
    <property type="molecule type" value="Genomic_DNA"/>
</dbReference>
<proteinExistence type="predicted"/>